<feature type="transmembrane region" description="Helical" evidence="11">
    <location>
        <begin position="600"/>
        <end position="620"/>
    </location>
</feature>
<dbReference type="Proteomes" id="UP000324897">
    <property type="component" value="Unassembled WGS sequence"/>
</dbReference>
<dbReference type="Pfam" id="PF13855">
    <property type="entry name" value="LRR_8"/>
    <property type="match status" value="2"/>
</dbReference>
<evidence type="ECO:0000256" key="4">
    <source>
        <dbReference type="ARBA" id="ARBA00022614"/>
    </source>
</evidence>
<dbReference type="OrthoDB" id="994806at2759"/>
<keyword evidence="5 11" id="KW-0812">Transmembrane</keyword>
<keyword evidence="9 11" id="KW-0472">Membrane</keyword>
<keyword evidence="7" id="KW-0677">Repeat</keyword>
<evidence type="ECO:0000256" key="7">
    <source>
        <dbReference type="ARBA" id="ARBA00022737"/>
    </source>
</evidence>
<dbReference type="Pfam" id="PF00560">
    <property type="entry name" value="LRR_1"/>
    <property type="match status" value="6"/>
</dbReference>
<dbReference type="InterPro" id="IPR046956">
    <property type="entry name" value="RLP23-like"/>
</dbReference>
<protein>
    <recommendedName>
        <fullName evidence="14">Leucine-rich repeat-containing N-terminal plant-type domain-containing protein</fullName>
    </recommendedName>
</protein>
<comment type="subcellular location">
    <subcellularLocation>
        <location evidence="1">Cell membrane</location>
        <topology evidence="1">Single-pass type I membrane protein</topology>
    </subcellularLocation>
</comment>
<dbReference type="EMBL" id="RWGY01000005">
    <property type="protein sequence ID" value="TVU43439.1"/>
    <property type="molecule type" value="Genomic_DNA"/>
</dbReference>
<keyword evidence="10" id="KW-0325">Glycoprotein</keyword>
<evidence type="ECO:0000256" key="9">
    <source>
        <dbReference type="ARBA" id="ARBA00023136"/>
    </source>
</evidence>
<dbReference type="Gramene" id="TVU43439">
    <property type="protein sequence ID" value="TVU43439"/>
    <property type="gene ID" value="EJB05_09912"/>
</dbReference>
<evidence type="ECO:0008006" key="14">
    <source>
        <dbReference type="Google" id="ProtNLM"/>
    </source>
</evidence>
<comment type="similarity">
    <text evidence="2">Belongs to the RLP family.</text>
</comment>
<keyword evidence="3" id="KW-1003">Cell membrane</keyword>
<accession>A0A5J9W4Z9</accession>
<keyword evidence="8 11" id="KW-1133">Transmembrane helix</keyword>
<evidence type="ECO:0000256" key="6">
    <source>
        <dbReference type="ARBA" id="ARBA00022729"/>
    </source>
</evidence>
<keyword evidence="4" id="KW-0433">Leucine-rich repeat</keyword>
<evidence type="ECO:0000256" key="2">
    <source>
        <dbReference type="ARBA" id="ARBA00009592"/>
    </source>
</evidence>
<name>A0A5J9W4Z9_9POAL</name>
<evidence type="ECO:0000256" key="11">
    <source>
        <dbReference type="SAM" id="Phobius"/>
    </source>
</evidence>
<evidence type="ECO:0000256" key="10">
    <source>
        <dbReference type="ARBA" id="ARBA00023180"/>
    </source>
</evidence>
<dbReference type="InterPro" id="IPR032675">
    <property type="entry name" value="LRR_dom_sf"/>
</dbReference>
<dbReference type="SUPFAM" id="SSF52058">
    <property type="entry name" value="L domain-like"/>
    <property type="match status" value="2"/>
</dbReference>
<dbReference type="PANTHER" id="PTHR48061">
    <property type="entry name" value="LEUCINE-RICH REPEAT RECEPTOR PROTEIN KINASE EMS1-LIKE-RELATED"/>
    <property type="match status" value="1"/>
</dbReference>
<dbReference type="FunFam" id="3.80.10.10:FF:000095">
    <property type="entry name" value="LRR receptor-like serine/threonine-protein kinase GSO1"/>
    <property type="match status" value="1"/>
</dbReference>
<evidence type="ECO:0000256" key="8">
    <source>
        <dbReference type="ARBA" id="ARBA00022989"/>
    </source>
</evidence>
<dbReference type="SMART" id="SM00369">
    <property type="entry name" value="LRR_TYP"/>
    <property type="match status" value="6"/>
</dbReference>
<evidence type="ECO:0000313" key="12">
    <source>
        <dbReference type="EMBL" id="TVU43439.1"/>
    </source>
</evidence>
<dbReference type="PROSITE" id="PS51450">
    <property type="entry name" value="LRR"/>
    <property type="match status" value="1"/>
</dbReference>
<keyword evidence="6" id="KW-0732">Signal</keyword>
<dbReference type="FunFam" id="3.80.10.10:FF:000041">
    <property type="entry name" value="LRR receptor-like serine/threonine-protein kinase ERECTA"/>
    <property type="match status" value="1"/>
</dbReference>
<sequence>MKILHRCDCQGEVPSSIFSIPVLRNLDLSWNNLSGPIREFDKVPSQLESVDLSENKLSGPIPKAFFQLTSMISLDLNSNNLIGLVDLVWFWRLRKIENLGLSNNKLSVIETEGNSPLPSDWSAPMELHLASCNITQFPRSLMRSNYISHLDLSCNKISGDIPKQLWETWSSQLAYLNLSHNMLTGMQLTSNVLLTQLEILDLSFNGFQGAIPMPNSFAVLMDYSHNNFSSVLPNFTFYLRHTRYLSMSKNIINGHIPYSICNSSTLDILDLSYNNFKGPLPSCLIENGRVRVLNLRENHFQGMLPSNITTRCLLQTIDLHGNYIYGRLPRMLSNCRQLEVLDLGSNRVVDTFPSWLRGLPKLSVIALRSNQLHGSIGNIVGDTKSKESFPSLQIIDLSSNNFSGNLRPQWFEQFKSMMTNFNSGSRIIGITKAQNITSSGYQDSTEIMYKGSDMIFERILTTLTLIDFSNNRLEGTIPESIGRLVALRFLNLSHNAFTGGIPAELGSMTNLESLDLSCNQLSGEIPQDLTDLTFLDVLNLSSNHLVGKVPQSHQFSTFGSSSFEGNSGLCGPPLSELPCGASPYSPNVTNVHKSSHHVDVVLFLFVGLGFGIGFAAAILVKWGRMKDGSNISSSSSFLSICKRLLQAEQVRGW</sequence>
<dbReference type="InterPro" id="IPR003591">
    <property type="entry name" value="Leu-rich_rpt_typical-subtyp"/>
</dbReference>
<organism evidence="12 13">
    <name type="scientific">Eragrostis curvula</name>
    <name type="common">weeping love grass</name>
    <dbReference type="NCBI Taxonomy" id="38414"/>
    <lineage>
        <taxon>Eukaryota</taxon>
        <taxon>Viridiplantae</taxon>
        <taxon>Streptophyta</taxon>
        <taxon>Embryophyta</taxon>
        <taxon>Tracheophyta</taxon>
        <taxon>Spermatophyta</taxon>
        <taxon>Magnoliopsida</taxon>
        <taxon>Liliopsida</taxon>
        <taxon>Poales</taxon>
        <taxon>Poaceae</taxon>
        <taxon>PACMAD clade</taxon>
        <taxon>Chloridoideae</taxon>
        <taxon>Eragrostideae</taxon>
        <taxon>Eragrostidinae</taxon>
        <taxon>Eragrostis</taxon>
    </lineage>
</organism>
<dbReference type="PANTHER" id="PTHR48061:SF14">
    <property type="entry name" value="LEUCINE-RICH REPEAT-CONTAINING N-TERMINAL PLANT-TYPE DOMAIN-CONTAINING PROTEIN"/>
    <property type="match status" value="1"/>
</dbReference>
<evidence type="ECO:0000256" key="3">
    <source>
        <dbReference type="ARBA" id="ARBA00022475"/>
    </source>
</evidence>
<dbReference type="GO" id="GO:0005886">
    <property type="term" value="C:plasma membrane"/>
    <property type="evidence" value="ECO:0007669"/>
    <property type="project" value="UniProtKB-SubCell"/>
</dbReference>
<reference evidence="12 13" key="1">
    <citation type="journal article" date="2019" name="Sci. Rep.">
        <title>A high-quality genome of Eragrostis curvula grass provides insights into Poaceae evolution and supports new strategies to enhance forage quality.</title>
        <authorList>
            <person name="Carballo J."/>
            <person name="Santos B.A.C.M."/>
            <person name="Zappacosta D."/>
            <person name="Garbus I."/>
            <person name="Selva J.P."/>
            <person name="Gallo C.A."/>
            <person name="Diaz A."/>
            <person name="Albertini E."/>
            <person name="Caccamo M."/>
            <person name="Echenique V."/>
        </authorList>
    </citation>
    <scope>NUCLEOTIDE SEQUENCE [LARGE SCALE GENOMIC DNA]</scope>
    <source>
        <strain evidence="13">cv. Victoria</strain>
        <tissue evidence="12">Leaf</tissue>
    </source>
</reference>
<dbReference type="AlphaFoldDB" id="A0A5J9W4Z9"/>
<dbReference type="InterPro" id="IPR001611">
    <property type="entry name" value="Leu-rich_rpt"/>
</dbReference>
<feature type="non-terminal residue" evidence="12">
    <location>
        <position position="1"/>
    </location>
</feature>
<dbReference type="Gene3D" id="3.80.10.10">
    <property type="entry name" value="Ribonuclease Inhibitor"/>
    <property type="match status" value="3"/>
</dbReference>
<evidence type="ECO:0000256" key="1">
    <source>
        <dbReference type="ARBA" id="ARBA00004251"/>
    </source>
</evidence>
<keyword evidence="13" id="KW-1185">Reference proteome</keyword>
<gene>
    <name evidence="12" type="ORF">EJB05_09912</name>
</gene>
<proteinExistence type="inferred from homology"/>
<evidence type="ECO:0000256" key="5">
    <source>
        <dbReference type="ARBA" id="ARBA00022692"/>
    </source>
</evidence>
<evidence type="ECO:0000313" key="13">
    <source>
        <dbReference type="Proteomes" id="UP000324897"/>
    </source>
</evidence>
<comment type="caution">
    <text evidence="12">The sequence shown here is derived from an EMBL/GenBank/DDBJ whole genome shotgun (WGS) entry which is preliminary data.</text>
</comment>
<dbReference type="PRINTS" id="PR00019">
    <property type="entry name" value="LEURICHRPT"/>
</dbReference>